<dbReference type="InterPro" id="IPR011600">
    <property type="entry name" value="Pept_C14_caspase"/>
</dbReference>
<accession>A0A6J8DIU7</accession>
<dbReference type="InterPro" id="IPR029030">
    <property type="entry name" value="Caspase-like_dom_sf"/>
</dbReference>
<dbReference type="GO" id="GO:0006508">
    <property type="term" value="P:proteolysis"/>
    <property type="evidence" value="ECO:0007669"/>
    <property type="project" value="InterPro"/>
</dbReference>
<dbReference type="GO" id="GO:0004197">
    <property type="term" value="F:cysteine-type endopeptidase activity"/>
    <property type="evidence" value="ECO:0007669"/>
    <property type="project" value="InterPro"/>
</dbReference>
<feature type="region of interest" description="Disordered" evidence="1">
    <location>
        <begin position="182"/>
        <end position="202"/>
    </location>
</feature>
<proteinExistence type="predicted"/>
<feature type="domain" description="Caspase family p10" evidence="2">
    <location>
        <begin position="100"/>
        <end position="172"/>
    </location>
</feature>
<dbReference type="EMBL" id="CACVKT020007413">
    <property type="protein sequence ID" value="CAC5407342.1"/>
    <property type="molecule type" value="Genomic_DNA"/>
</dbReference>
<dbReference type="AlphaFoldDB" id="A0A6J8DIU7"/>
<evidence type="ECO:0000259" key="2">
    <source>
        <dbReference type="PROSITE" id="PS50207"/>
    </source>
</evidence>
<dbReference type="PROSITE" id="PS50207">
    <property type="entry name" value="CASPASE_P10"/>
    <property type="match status" value="1"/>
</dbReference>
<dbReference type="Proteomes" id="UP000507470">
    <property type="component" value="Unassembled WGS sequence"/>
</dbReference>
<evidence type="ECO:0000313" key="3">
    <source>
        <dbReference type="EMBL" id="CAC5407342.1"/>
    </source>
</evidence>
<organism evidence="3 4">
    <name type="scientific">Mytilus coruscus</name>
    <name type="common">Sea mussel</name>
    <dbReference type="NCBI Taxonomy" id="42192"/>
    <lineage>
        <taxon>Eukaryota</taxon>
        <taxon>Metazoa</taxon>
        <taxon>Spiralia</taxon>
        <taxon>Lophotrochozoa</taxon>
        <taxon>Mollusca</taxon>
        <taxon>Bivalvia</taxon>
        <taxon>Autobranchia</taxon>
        <taxon>Pteriomorphia</taxon>
        <taxon>Mytilida</taxon>
        <taxon>Mytiloidea</taxon>
        <taxon>Mytilidae</taxon>
        <taxon>Mytilinae</taxon>
        <taxon>Mytilus</taxon>
    </lineage>
</organism>
<name>A0A6J8DIU7_MYTCO</name>
<dbReference type="OrthoDB" id="6115135at2759"/>
<evidence type="ECO:0000256" key="1">
    <source>
        <dbReference type="SAM" id="MobiDB-lite"/>
    </source>
</evidence>
<gene>
    <name evidence="3" type="ORF">MCOR_40829</name>
</gene>
<dbReference type="InterPro" id="IPR002138">
    <property type="entry name" value="Pept_C14_p10"/>
</dbReference>
<keyword evidence="4" id="KW-1185">Reference proteome</keyword>
<dbReference type="SUPFAM" id="SSF52129">
    <property type="entry name" value="Caspase-like"/>
    <property type="match status" value="1"/>
</dbReference>
<reference evidence="3 4" key="1">
    <citation type="submission" date="2020-06" db="EMBL/GenBank/DDBJ databases">
        <authorList>
            <person name="Li R."/>
            <person name="Bekaert M."/>
        </authorList>
    </citation>
    <scope>NUCLEOTIDE SEQUENCE [LARGE SCALE GENOMIC DNA]</scope>
    <source>
        <strain evidence="4">wild</strain>
    </source>
</reference>
<dbReference type="Gene3D" id="3.40.50.1460">
    <property type="match status" value="1"/>
</dbReference>
<evidence type="ECO:0000313" key="4">
    <source>
        <dbReference type="Proteomes" id="UP000507470"/>
    </source>
</evidence>
<dbReference type="Pfam" id="PF00656">
    <property type="entry name" value="Peptidase_C14"/>
    <property type="match status" value="1"/>
</dbReference>
<protein>
    <recommendedName>
        <fullName evidence="2">Caspase family p10 domain-containing protein</fullName>
    </recommendedName>
</protein>
<feature type="compositionally biased region" description="Basic and acidic residues" evidence="1">
    <location>
        <begin position="183"/>
        <end position="202"/>
    </location>
</feature>
<sequence>MFLSGKFDSEAGEIHDCNGKAVQRNAILEIIRGCHHFEGKPKIVFVQTYNFQEKSKGFDSSDSKYDILKNGKSNTDDVFVVSNYPRIEQGPWILGENMSGSYFIQALIHVFKNFACEKSFMELLKEANMCMAHALVPKKTTEGNKKVTIERKTVAQIVLLEYCEGTQLYFFPGLDVTPFQKGSENKDVSESGKPVRAESNPH</sequence>